<dbReference type="STRING" id="74649.A0A2P6SQT7"/>
<organism evidence="2 3">
    <name type="scientific">Rosa chinensis</name>
    <name type="common">China rose</name>
    <dbReference type="NCBI Taxonomy" id="74649"/>
    <lineage>
        <taxon>Eukaryota</taxon>
        <taxon>Viridiplantae</taxon>
        <taxon>Streptophyta</taxon>
        <taxon>Embryophyta</taxon>
        <taxon>Tracheophyta</taxon>
        <taxon>Spermatophyta</taxon>
        <taxon>Magnoliopsida</taxon>
        <taxon>eudicotyledons</taxon>
        <taxon>Gunneridae</taxon>
        <taxon>Pentapetalae</taxon>
        <taxon>rosids</taxon>
        <taxon>fabids</taxon>
        <taxon>Rosales</taxon>
        <taxon>Rosaceae</taxon>
        <taxon>Rosoideae</taxon>
        <taxon>Rosoideae incertae sedis</taxon>
        <taxon>Rosa</taxon>
    </lineage>
</organism>
<name>A0A2P6SQT7_ROSCH</name>
<evidence type="ECO:0000256" key="1">
    <source>
        <dbReference type="SAM" id="MobiDB-lite"/>
    </source>
</evidence>
<gene>
    <name evidence="2" type="ORF">RchiOBHm_Chr0c11g0499571</name>
</gene>
<comment type="caution">
    <text evidence="2">The sequence shown here is derived from an EMBL/GenBank/DDBJ whole genome shotgun (WGS) entry which is preliminary data.</text>
</comment>
<dbReference type="AlphaFoldDB" id="A0A2P6SQT7"/>
<dbReference type="Proteomes" id="UP000238479">
    <property type="component" value="Unassembled WGS sequence"/>
</dbReference>
<sequence>MSTMKIGKLMEQPASVLMGRLFKPGSGETYYPAPLLELFKEKHTHDSPSALTSPPLPPEPSSWSPPEKQTYHDPVRYLSQYSYF</sequence>
<reference evidence="2 3" key="1">
    <citation type="journal article" date="2018" name="Nat. Genet.">
        <title>The Rosa genome provides new insights in the design of modern roses.</title>
        <authorList>
            <person name="Bendahmane M."/>
        </authorList>
    </citation>
    <scope>NUCLEOTIDE SEQUENCE [LARGE SCALE GENOMIC DNA]</scope>
    <source>
        <strain evidence="3">cv. Old Blush</strain>
    </source>
</reference>
<feature type="region of interest" description="Disordered" evidence="1">
    <location>
        <begin position="42"/>
        <end position="71"/>
    </location>
</feature>
<dbReference type="EMBL" id="PDCK01000011">
    <property type="protein sequence ID" value="PRQ61042.1"/>
    <property type="molecule type" value="Genomic_DNA"/>
</dbReference>
<keyword evidence="3" id="KW-1185">Reference proteome</keyword>
<accession>A0A2P6SQT7</accession>
<proteinExistence type="predicted"/>
<dbReference type="Gramene" id="PRQ61042">
    <property type="protein sequence ID" value="PRQ61042"/>
    <property type="gene ID" value="RchiOBHm_Chr0c11g0499571"/>
</dbReference>
<evidence type="ECO:0000313" key="3">
    <source>
        <dbReference type="Proteomes" id="UP000238479"/>
    </source>
</evidence>
<protein>
    <submittedName>
        <fullName evidence="2">Uncharacterized protein</fullName>
    </submittedName>
</protein>
<evidence type="ECO:0000313" key="2">
    <source>
        <dbReference type="EMBL" id="PRQ61042.1"/>
    </source>
</evidence>